<feature type="region of interest" description="Disordered" evidence="4">
    <location>
        <begin position="28"/>
        <end position="47"/>
    </location>
</feature>
<evidence type="ECO:0000313" key="7">
    <source>
        <dbReference type="Proteomes" id="UP000885680"/>
    </source>
</evidence>
<reference evidence="6" key="1">
    <citation type="journal article" date="2020" name="mSystems">
        <title>Genome- and Community-Level Interaction Insights into Carbon Utilization and Element Cycling Functions of Hydrothermarchaeota in Hydrothermal Sediment.</title>
        <authorList>
            <person name="Zhou Z."/>
            <person name="Liu Y."/>
            <person name="Xu W."/>
            <person name="Pan J."/>
            <person name="Luo Z.H."/>
            <person name="Li M."/>
        </authorList>
    </citation>
    <scope>NUCLEOTIDE SEQUENCE</scope>
    <source>
        <strain evidence="6">HyVt-347</strain>
    </source>
</reference>
<accession>A0A9C9TF44</accession>
<dbReference type="CDD" id="cd00156">
    <property type="entry name" value="REC"/>
    <property type="match status" value="1"/>
</dbReference>
<dbReference type="Proteomes" id="UP000885680">
    <property type="component" value="Unassembled WGS sequence"/>
</dbReference>
<dbReference type="EMBL" id="DRGN01000011">
    <property type="protein sequence ID" value="HET98934.1"/>
    <property type="molecule type" value="Genomic_DNA"/>
</dbReference>
<dbReference type="PANTHER" id="PTHR44591:SF14">
    <property type="entry name" value="PROTEIN PILG"/>
    <property type="match status" value="1"/>
</dbReference>
<dbReference type="SMART" id="SM00448">
    <property type="entry name" value="REC"/>
    <property type="match status" value="1"/>
</dbReference>
<dbReference type="AlphaFoldDB" id="A0A9C9TF44"/>
<organism evidence="6 7">
    <name type="scientific">Aurantimonas coralicida</name>
    <dbReference type="NCBI Taxonomy" id="182270"/>
    <lineage>
        <taxon>Bacteria</taxon>
        <taxon>Pseudomonadati</taxon>
        <taxon>Pseudomonadota</taxon>
        <taxon>Alphaproteobacteria</taxon>
        <taxon>Hyphomicrobiales</taxon>
        <taxon>Aurantimonadaceae</taxon>
        <taxon>Aurantimonas</taxon>
    </lineage>
</organism>
<keyword evidence="1" id="KW-0597">Phosphoprotein</keyword>
<comment type="caution">
    <text evidence="6">The sequence shown here is derived from an EMBL/GenBank/DDBJ whole genome shotgun (WGS) entry which is preliminary data.</text>
</comment>
<dbReference type="Pfam" id="PF00072">
    <property type="entry name" value="Response_reg"/>
    <property type="match status" value="1"/>
</dbReference>
<gene>
    <name evidence="6" type="ORF">ENH89_00875</name>
</gene>
<keyword evidence="2" id="KW-0902">Two-component regulatory system</keyword>
<dbReference type="GO" id="GO:0000160">
    <property type="term" value="P:phosphorelay signal transduction system"/>
    <property type="evidence" value="ECO:0007669"/>
    <property type="project" value="UniProtKB-KW"/>
</dbReference>
<dbReference type="PANTHER" id="PTHR44591">
    <property type="entry name" value="STRESS RESPONSE REGULATOR PROTEIN 1"/>
    <property type="match status" value="1"/>
</dbReference>
<dbReference type="InterPro" id="IPR050595">
    <property type="entry name" value="Bact_response_regulator"/>
</dbReference>
<protein>
    <submittedName>
        <fullName evidence="6">Response regulator</fullName>
    </submittedName>
</protein>
<name>A0A9C9TF44_9HYPH</name>
<dbReference type="SUPFAM" id="SSF52172">
    <property type="entry name" value="CheY-like"/>
    <property type="match status" value="1"/>
</dbReference>
<sequence>MPRWCFGYPKAERSASCIFILVSERNRKPAGRTTTPRSTPTHRSGRTKRSCQAMQTCLIVDDAPVIRKIASRILLQFGLAVESVPNAPEAREWIKQNGLPDIAIIAACPSDSAGPELVDEMRRMAKGTSLVILASIVDANLGLMTRLKRAGATDFIYKPFEREALRSWIEPYLESSAAA</sequence>
<evidence type="ECO:0000256" key="4">
    <source>
        <dbReference type="SAM" id="MobiDB-lite"/>
    </source>
</evidence>
<dbReference type="InterPro" id="IPR011006">
    <property type="entry name" value="CheY-like_superfamily"/>
</dbReference>
<evidence type="ECO:0000259" key="5">
    <source>
        <dbReference type="PROSITE" id="PS50110"/>
    </source>
</evidence>
<dbReference type="InterPro" id="IPR001789">
    <property type="entry name" value="Sig_transdc_resp-reg_receiver"/>
</dbReference>
<evidence type="ECO:0000313" key="6">
    <source>
        <dbReference type="EMBL" id="HET98934.1"/>
    </source>
</evidence>
<feature type="compositionally biased region" description="Low complexity" evidence="4">
    <location>
        <begin position="31"/>
        <end position="42"/>
    </location>
</feature>
<feature type="domain" description="Response regulatory" evidence="5">
    <location>
        <begin position="56"/>
        <end position="173"/>
    </location>
</feature>
<dbReference type="PROSITE" id="PS50110">
    <property type="entry name" value="RESPONSE_REGULATORY"/>
    <property type="match status" value="1"/>
</dbReference>
<evidence type="ECO:0000256" key="2">
    <source>
        <dbReference type="ARBA" id="ARBA00023012"/>
    </source>
</evidence>
<evidence type="ECO:0000256" key="3">
    <source>
        <dbReference type="PROSITE-ProRule" id="PRU00169"/>
    </source>
</evidence>
<proteinExistence type="predicted"/>
<evidence type="ECO:0000256" key="1">
    <source>
        <dbReference type="ARBA" id="ARBA00022553"/>
    </source>
</evidence>
<comment type="caution">
    <text evidence="3">Lacks conserved residue(s) required for the propagation of feature annotation.</text>
</comment>
<dbReference type="Gene3D" id="3.40.50.2300">
    <property type="match status" value="1"/>
</dbReference>